<dbReference type="Pfam" id="PF14516">
    <property type="entry name" value="AAA_35"/>
    <property type="match status" value="1"/>
</dbReference>
<dbReference type="Gene3D" id="3.40.50.300">
    <property type="entry name" value="P-loop containing nucleotide triphosphate hydrolases"/>
    <property type="match status" value="1"/>
</dbReference>
<name>A0A928VNM8_9CYAN</name>
<dbReference type="InterPro" id="IPR027417">
    <property type="entry name" value="P-loop_NTPase"/>
</dbReference>
<dbReference type="SUPFAM" id="SSF52540">
    <property type="entry name" value="P-loop containing nucleoside triphosphate hydrolases"/>
    <property type="match status" value="1"/>
</dbReference>
<dbReference type="EMBL" id="JADEXQ010000081">
    <property type="protein sequence ID" value="MBE9031933.1"/>
    <property type="molecule type" value="Genomic_DNA"/>
</dbReference>
<sequence length="451" mass="50575">MSTVTQQKVQPMKRKRGVLLSARGWQRLQAAEQRSSEAGSGSKSYTLQELSDLTGLSANTLARVRGRKIAVDQHTLDTYFQAFDLTLAVDDYSDADSLSNLTRSQVPPSGQLALDSKYYIQRPPIESLCIDGIFQPGGLVRIKAPRMSGKTSLVARTLLKAREQQKYSTVILSLRLADSETFSNLNRFLKWFCAVISQSLGLANEVEQYWDDLFGASYNCTHFFESYLLKNLKTPLVLALDEVDTVFDYPELATDFFGMLRAWYEKARYGDASSELWQKLRLIMVHSTEVYVPLNIAQSPFNAGLLVEPPCFNLDQAIELAKAYGLSDPASCGKQLMQLVGGRPHLLHLGMYHLHVSDKGVKDLTKNALSGSSIFSSHLRNHLWELQKHPELLAALKVVVSSNDPVELAPLVSYKLQSRGLVMMNHHRASVSCDLYQVYFQQTLSNLEEEI</sequence>
<accession>A0A928VNM8</accession>
<gene>
    <name evidence="1" type="ORF">IQ266_19540</name>
</gene>
<keyword evidence="2" id="KW-1185">Reference proteome</keyword>
<evidence type="ECO:0000313" key="2">
    <source>
        <dbReference type="Proteomes" id="UP000625316"/>
    </source>
</evidence>
<evidence type="ECO:0000313" key="1">
    <source>
        <dbReference type="EMBL" id="MBE9031933.1"/>
    </source>
</evidence>
<proteinExistence type="predicted"/>
<reference evidence="1" key="1">
    <citation type="submission" date="2020-10" db="EMBL/GenBank/DDBJ databases">
        <authorList>
            <person name="Castelo-Branco R."/>
            <person name="Eusebio N."/>
            <person name="Adriana R."/>
            <person name="Vieira A."/>
            <person name="Brugerolle De Fraissinette N."/>
            <person name="Rezende De Castro R."/>
            <person name="Schneider M.P."/>
            <person name="Vasconcelos V."/>
            <person name="Leao P.N."/>
        </authorList>
    </citation>
    <scope>NUCLEOTIDE SEQUENCE</scope>
    <source>
        <strain evidence="1">LEGE 11480</strain>
    </source>
</reference>
<dbReference type="AlphaFoldDB" id="A0A928VNM8"/>
<organism evidence="1 2">
    <name type="scientific">Romeriopsis navalis LEGE 11480</name>
    <dbReference type="NCBI Taxonomy" id="2777977"/>
    <lineage>
        <taxon>Bacteria</taxon>
        <taxon>Bacillati</taxon>
        <taxon>Cyanobacteriota</taxon>
        <taxon>Cyanophyceae</taxon>
        <taxon>Leptolyngbyales</taxon>
        <taxon>Leptolyngbyaceae</taxon>
        <taxon>Romeriopsis</taxon>
        <taxon>Romeriopsis navalis</taxon>
    </lineage>
</organism>
<protein>
    <submittedName>
        <fullName evidence="1">AAA-like domain-containing protein</fullName>
    </submittedName>
</protein>
<dbReference type="Proteomes" id="UP000625316">
    <property type="component" value="Unassembled WGS sequence"/>
</dbReference>
<comment type="caution">
    <text evidence="1">The sequence shown here is derived from an EMBL/GenBank/DDBJ whole genome shotgun (WGS) entry which is preliminary data.</text>
</comment>